<sequence length="309" mass="33038">MTPPKFAGIIPPLCTPLHDDFTVDTDSLRRHIEYQLGAGVHGIFVLGSSSEVAFLPGEQRRSTVETAVDQVAGRVPVLAGCIDMTTLRVAEHVKTAEAAGADAIVVTAPYYTRTHAAEIDRHFRLLHERTSLPIFAYDIPVAVHTKLDRETVLALAADGVLAGIKDSSGDEAGFRFLLKARRERGLDSFAVFTGSELLVDSALALGADGAVPGLGNVDPAGYVQIHDHCRAGDATAARREQERLLSLFTITDVAPPERMGRGSAALGAFKAAMKMRGFIDNAVLAPPQLPLNADELLQIKEKLAETGLL</sequence>
<dbReference type="PANTHER" id="PTHR12128:SF66">
    <property type="entry name" value="4-HYDROXY-2-OXOGLUTARATE ALDOLASE, MITOCHONDRIAL"/>
    <property type="match status" value="1"/>
</dbReference>
<dbReference type="EMBL" id="BAAAZN010000001">
    <property type="protein sequence ID" value="GAA3523806.1"/>
    <property type="molecule type" value="Genomic_DNA"/>
</dbReference>
<evidence type="ECO:0000256" key="3">
    <source>
        <dbReference type="ARBA" id="ARBA00023270"/>
    </source>
</evidence>
<accession>A0ABP6UYY8</accession>
<dbReference type="InterPro" id="IPR002220">
    <property type="entry name" value="DapA-like"/>
</dbReference>
<proteinExistence type="inferred from homology"/>
<dbReference type="PIRSF" id="PIRSF001365">
    <property type="entry name" value="DHDPS"/>
    <property type="match status" value="1"/>
</dbReference>
<dbReference type="PROSITE" id="PS00666">
    <property type="entry name" value="DHDPS_2"/>
    <property type="match status" value="1"/>
</dbReference>
<evidence type="ECO:0000313" key="6">
    <source>
        <dbReference type="Proteomes" id="UP001500689"/>
    </source>
</evidence>
<dbReference type="SUPFAM" id="SSF51569">
    <property type="entry name" value="Aldolase"/>
    <property type="match status" value="1"/>
</dbReference>
<evidence type="ECO:0000256" key="1">
    <source>
        <dbReference type="ARBA" id="ARBA00007592"/>
    </source>
</evidence>
<dbReference type="Pfam" id="PF00701">
    <property type="entry name" value="DHDPS"/>
    <property type="match status" value="1"/>
</dbReference>
<dbReference type="PANTHER" id="PTHR12128">
    <property type="entry name" value="DIHYDRODIPICOLINATE SYNTHASE"/>
    <property type="match status" value="1"/>
</dbReference>
<keyword evidence="2 4" id="KW-0456">Lyase</keyword>
<gene>
    <name evidence="5" type="ORF">GCM10022222_02510</name>
</gene>
<reference evidence="6" key="1">
    <citation type="journal article" date="2019" name="Int. J. Syst. Evol. Microbiol.">
        <title>The Global Catalogue of Microorganisms (GCM) 10K type strain sequencing project: providing services to taxonomists for standard genome sequencing and annotation.</title>
        <authorList>
            <consortium name="The Broad Institute Genomics Platform"/>
            <consortium name="The Broad Institute Genome Sequencing Center for Infectious Disease"/>
            <person name="Wu L."/>
            <person name="Ma J."/>
        </authorList>
    </citation>
    <scope>NUCLEOTIDE SEQUENCE [LARGE SCALE GENOMIC DNA]</scope>
    <source>
        <strain evidence="6">JCM 16898</strain>
    </source>
</reference>
<dbReference type="RefSeq" id="WP_344854346.1">
    <property type="nucleotide sequence ID" value="NZ_BAAAZN010000001.1"/>
</dbReference>
<comment type="caution">
    <text evidence="5">The sequence shown here is derived from an EMBL/GenBank/DDBJ whole genome shotgun (WGS) entry which is preliminary data.</text>
</comment>
<dbReference type="SMART" id="SM01130">
    <property type="entry name" value="DHDPS"/>
    <property type="match status" value="1"/>
</dbReference>
<dbReference type="Gene3D" id="3.20.20.70">
    <property type="entry name" value="Aldolase class I"/>
    <property type="match status" value="1"/>
</dbReference>
<evidence type="ECO:0000313" key="5">
    <source>
        <dbReference type="EMBL" id="GAA3523806.1"/>
    </source>
</evidence>
<protein>
    <submittedName>
        <fullName evidence="5">Dihydrodipicolinate synthase family protein</fullName>
    </submittedName>
</protein>
<dbReference type="CDD" id="cd00408">
    <property type="entry name" value="DHDPS-like"/>
    <property type="match status" value="1"/>
</dbReference>
<dbReference type="PRINTS" id="PR00146">
    <property type="entry name" value="DHPICSNTHASE"/>
</dbReference>
<dbReference type="Proteomes" id="UP001500689">
    <property type="component" value="Unassembled WGS sequence"/>
</dbReference>
<dbReference type="InterPro" id="IPR020625">
    <property type="entry name" value="Schiff_base-form_aldolases_AS"/>
</dbReference>
<organism evidence="5 6">
    <name type="scientific">Amycolatopsis ultiminotia</name>
    <dbReference type="NCBI Taxonomy" id="543629"/>
    <lineage>
        <taxon>Bacteria</taxon>
        <taxon>Bacillati</taxon>
        <taxon>Actinomycetota</taxon>
        <taxon>Actinomycetes</taxon>
        <taxon>Pseudonocardiales</taxon>
        <taxon>Pseudonocardiaceae</taxon>
        <taxon>Amycolatopsis</taxon>
    </lineage>
</organism>
<keyword evidence="6" id="KW-1185">Reference proteome</keyword>
<dbReference type="InterPro" id="IPR013785">
    <property type="entry name" value="Aldolase_TIM"/>
</dbReference>
<evidence type="ECO:0000256" key="4">
    <source>
        <dbReference type="PIRNR" id="PIRNR001365"/>
    </source>
</evidence>
<keyword evidence="3" id="KW-0704">Schiff base</keyword>
<evidence type="ECO:0000256" key="2">
    <source>
        <dbReference type="ARBA" id="ARBA00023239"/>
    </source>
</evidence>
<name>A0ABP6UYY8_9PSEU</name>
<comment type="similarity">
    <text evidence="1 4">Belongs to the DapA family.</text>
</comment>